<sequence>MENCAGSDGVITFSDDAGVTMQDDCSLVLQGCVTVNEFNTADGTVRVSKNGMQLFQKEFDLCKAGSKIPFVKDILPNGVCPQVENEYCADPNIKIPMERFKKMIGIMKGTMEVELNIDHDTNGGYELTVHSIENCAGEGQIVTIDPKSTVTLTEDCKVKSKATARTVGFQKAEMEVTITKNGLPVMKETVDICDNLEEAANNKDAAEIITMFGVPDHCPVAASEIRTDESQTYSLEKYKHHLLVAQGRSIVDVLVKHDKGESCFKIDLEVTAPSVLG</sequence>
<evidence type="ECO:0000313" key="3">
    <source>
        <dbReference type="Proteomes" id="UP000075883"/>
    </source>
</evidence>
<dbReference type="EnsemblMetazoa" id="ACUA012626-RA">
    <property type="protein sequence ID" value="ACUA012626-PA"/>
    <property type="gene ID" value="ACUA012626"/>
</dbReference>
<reference evidence="2" key="2">
    <citation type="submission" date="2020-05" db="UniProtKB">
        <authorList>
            <consortium name="EnsemblMetazoa"/>
        </authorList>
    </citation>
    <scope>IDENTIFICATION</scope>
    <source>
        <strain evidence="2">A-37</strain>
    </source>
</reference>
<evidence type="ECO:0000313" key="2">
    <source>
        <dbReference type="EnsemblMetazoa" id="ACUA012626-PA"/>
    </source>
</evidence>
<keyword evidence="3" id="KW-1185">Reference proteome</keyword>
<name>A0A182M9A0_9DIPT</name>
<dbReference type="InterPro" id="IPR036846">
    <property type="entry name" value="GM2-AP_sf"/>
</dbReference>
<accession>A0A182M9A0</accession>
<dbReference type="Proteomes" id="UP000075883">
    <property type="component" value="Unassembled WGS sequence"/>
</dbReference>
<dbReference type="VEuPathDB" id="VectorBase:ACUA012626"/>
<keyword evidence="1" id="KW-0732">Signal</keyword>
<proteinExistence type="predicted"/>
<dbReference type="Gene3D" id="2.70.220.10">
    <property type="entry name" value="Ganglioside GM2 activator"/>
    <property type="match status" value="1"/>
</dbReference>
<dbReference type="EMBL" id="AXCM01007919">
    <property type="status" value="NOT_ANNOTATED_CDS"/>
    <property type="molecule type" value="Genomic_DNA"/>
</dbReference>
<organism evidence="2 3">
    <name type="scientific">Anopheles culicifacies</name>
    <dbReference type="NCBI Taxonomy" id="139723"/>
    <lineage>
        <taxon>Eukaryota</taxon>
        <taxon>Metazoa</taxon>
        <taxon>Ecdysozoa</taxon>
        <taxon>Arthropoda</taxon>
        <taxon>Hexapoda</taxon>
        <taxon>Insecta</taxon>
        <taxon>Pterygota</taxon>
        <taxon>Neoptera</taxon>
        <taxon>Endopterygota</taxon>
        <taxon>Diptera</taxon>
        <taxon>Nematocera</taxon>
        <taxon>Culicoidea</taxon>
        <taxon>Culicidae</taxon>
        <taxon>Anophelinae</taxon>
        <taxon>Anopheles</taxon>
        <taxon>culicifacies species complex</taxon>
    </lineage>
</organism>
<protein>
    <submittedName>
        <fullName evidence="2">Uncharacterized protein</fullName>
    </submittedName>
</protein>
<reference evidence="3" key="1">
    <citation type="submission" date="2013-09" db="EMBL/GenBank/DDBJ databases">
        <title>The Genome Sequence of Anopheles culicifacies species A.</title>
        <authorList>
            <consortium name="The Broad Institute Genomics Platform"/>
            <person name="Neafsey D.E."/>
            <person name="Besansky N."/>
            <person name="Howell P."/>
            <person name="Walton C."/>
            <person name="Young S.K."/>
            <person name="Zeng Q."/>
            <person name="Gargeya S."/>
            <person name="Fitzgerald M."/>
            <person name="Haas B."/>
            <person name="Abouelleil A."/>
            <person name="Allen A.W."/>
            <person name="Alvarado L."/>
            <person name="Arachchi H.M."/>
            <person name="Berlin A.M."/>
            <person name="Chapman S.B."/>
            <person name="Gainer-Dewar J."/>
            <person name="Goldberg J."/>
            <person name="Griggs A."/>
            <person name="Gujja S."/>
            <person name="Hansen M."/>
            <person name="Howarth C."/>
            <person name="Imamovic A."/>
            <person name="Ireland A."/>
            <person name="Larimer J."/>
            <person name="McCowan C."/>
            <person name="Murphy C."/>
            <person name="Pearson M."/>
            <person name="Poon T.W."/>
            <person name="Priest M."/>
            <person name="Roberts A."/>
            <person name="Saif S."/>
            <person name="Shea T."/>
            <person name="Sisk P."/>
            <person name="Sykes S."/>
            <person name="Wortman J."/>
            <person name="Nusbaum C."/>
            <person name="Birren B."/>
        </authorList>
    </citation>
    <scope>NUCLEOTIDE SEQUENCE [LARGE SCALE GENOMIC DNA]</scope>
    <source>
        <strain evidence="3">A-37</strain>
    </source>
</reference>
<evidence type="ECO:0000256" key="1">
    <source>
        <dbReference type="ARBA" id="ARBA00022729"/>
    </source>
</evidence>
<dbReference type="AlphaFoldDB" id="A0A182M9A0"/>